<gene>
    <name evidence="1" type="ORF">GCM10022224_021270</name>
</gene>
<dbReference type="Proteomes" id="UP001500902">
    <property type="component" value="Unassembled WGS sequence"/>
</dbReference>
<proteinExistence type="predicted"/>
<keyword evidence="2" id="KW-1185">Reference proteome</keyword>
<evidence type="ECO:0000313" key="1">
    <source>
        <dbReference type="EMBL" id="GAA3657775.1"/>
    </source>
</evidence>
<comment type="caution">
    <text evidence="1">The sequence shown here is derived from an EMBL/GenBank/DDBJ whole genome shotgun (WGS) entry which is preliminary data.</text>
</comment>
<sequence length="101" mass="10240">MTVTPLSVSSVWNVGTDPSARGAGSTVTAWCSPSTARTCTRSPVIRVISLVSAVAVNVAGAGAGAAYAPGTVRSEAAMAVPTAITVPRLKPRSMDDLQKVR</sequence>
<dbReference type="EMBL" id="BAAAZP010000034">
    <property type="protein sequence ID" value="GAA3657775.1"/>
    <property type="molecule type" value="Genomic_DNA"/>
</dbReference>
<evidence type="ECO:0000313" key="2">
    <source>
        <dbReference type="Proteomes" id="UP001500902"/>
    </source>
</evidence>
<organism evidence="1 2">
    <name type="scientific">Nonomuraea antimicrobica</name>
    <dbReference type="NCBI Taxonomy" id="561173"/>
    <lineage>
        <taxon>Bacteria</taxon>
        <taxon>Bacillati</taxon>
        <taxon>Actinomycetota</taxon>
        <taxon>Actinomycetes</taxon>
        <taxon>Streptosporangiales</taxon>
        <taxon>Streptosporangiaceae</taxon>
        <taxon>Nonomuraea</taxon>
    </lineage>
</organism>
<accession>A0ABP7BFB2</accession>
<protein>
    <submittedName>
        <fullName evidence="1">Uncharacterized protein</fullName>
    </submittedName>
</protein>
<name>A0ABP7BFB2_9ACTN</name>
<reference evidence="2" key="1">
    <citation type="journal article" date="2019" name="Int. J. Syst. Evol. Microbiol.">
        <title>The Global Catalogue of Microorganisms (GCM) 10K type strain sequencing project: providing services to taxonomists for standard genome sequencing and annotation.</title>
        <authorList>
            <consortium name="The Broad Institute Genomics Platform"/>
            <consortium name="The Broad Institute Genome Sequencing Center for Infectious Disease"/>
            <person name="Wu L."/>
            <person name="Ma J."/>
        </authorList>
    </citation>
    <scope>NUCLEOTIDE SEQUENCE [LARGE SCALE GENOMIC DNA]</scope>
    <source>
        <strain evidence="2">JCM 16904</strain>
    </source>
</reference>